<dbReference type="AlphaFoldDB" id="A0AAV3V419"/>
<evidence type="ECO:0000256" key="2">
    <source>
        <dbReference type="ARBA" id="ARBA00022448"/>
    </source>
</evidence>
<evidence type="ECO:0000256" key="4">
    <source>
        <dbReference type="ARBA" id="ARBA00022692"/>
    </source>
</evidence>
<sequence length="447" mass="48044">MNRTEIRASLALAAVYVLRMLGLFMVMPVLAILAVQYPDYSALMLGLAIGGYGLTQAILQIPMGVLSDKIGRKPVIVGGLLMFAIGSGVAATADNMLWIVIGRFLQGAGAIAGAIMALAGDVSREQQRPKVMAIIGIAIGFSFYIALLIGPVIADNYGLHGIFSITGILAILCIPLVIWVVPSAINYAPKGDTLPVLTDVKTLFFDPQLRRLNISVMLLHMMITVLFVQMPILLSALGWELDRHWQLYLPILAASVVGLVILMMLTRTMSQSAVIRLCILLLGAALLGLHFEHGTVLAVMVFGWLFFAGFNFLEASFPAMVSSIAPAGKKGSAMGIYASFQFLGAFLGGTLSGLASQYIGPQWVFVIAGGACGIWWLGLRKLGTSERLKRYTLKPDFTRYSAQTIGEQLATLEGVVDVTVVPDEGVVYIKAHGKEFEIDKAHVLVNG</sequence>
<feature type="transmembrane region" description="Helical" evidence="7">
    <location>
        <begin position="273"/>
        <end position="291"/>
    </location>
</feature>
<feature type="domain" description="Major facilitator superfamily (MFS) profile" evidence="8">
    <location>
        <begin position="8"/>
        <end position="387"/>
    </location>
</feature>
<dbReference type="InterPro" id="IPR011701">
    <property type="entry name" value="MFS"/>
</dbReference>
<reference evidence="9 10" key="1">
    <citation type="journal article" date="2017" name="Antonie Van Leeuwenhoek">
        <title>Rhizobium rhizosphaerae sp. nov., a novel species isolated from rice rhizosphere.</title>
        <authorList>
            <person name="Zhao J.J."/>
            <person name="Zhang J."/>
            <person name="Zhang R.J."/>
            <person name="Zhang C.W."/>
            <person name="Yin H.Q."/>
            <person name="Zhang X.X."/>
        </authorList>
    </citation>
    <scope>NUCLEOTIDE SEQUENCE [LARGE SCALE GENOMIC DNA]</scope>
    <source>
        <strain evidence="9 10">S18K6</strain>
    </source>
</reference>
<dbReference type="InterPro" id="IPR036259">
    <property type="entry name" value="MFS_trans_sf"/>
</dbReference>
<feature type="transmembrane region" description="Helical" evidence="7">
    <location>
        <begin position="97"/>
        <end position="119"/>
    </location>
</feature>
<feature type="transmembrane region" description="Helical" evidence="7">
    <location>
        <begin position="159"/>
        <end position="181"/>
    </location>
</feature>
<keyword evidence="4 7" id="KW-0812">Transmembrane</keyword>
<dbReference type="Gene3D" id="3.30.70.100">
    <property type="match status" value="1"/>
</dbReference>
<dbReference type="PROSITE" id="PS50850">
    <property type="entry name" value="MFS"/>
    <property type="match status" value="1"/>
</dbReference>
<dbReference type="GO" id="GO:0022857">
    <property type="term" value="F:transmembrane transporter activity"/>
    <property type="evidence" value="ECO:0007669"/>
    <property type="project" value="InterPro"/>
</dbReference>
<dbReference type="SUPFAM" id="SSF103473">
    <property type="entry name" value="MFS general substrate transporter"/>
    <property type="match status" value="1"/>
</dbReference>
<dbReference type="PROSITE" id="PS00216">
    <property type="entry name" value="SUGAR_TRANSPORT_1"/>
    <property type="match status" value="1"/>
</dbReference>
<evidence type="ECO:0000256" key="5">
    <source>
        <dbReference type="ARBA" id="ARBA00022989"/>
    </source>
</evidence>
<dbReference type="Gene3D" id="1.20.1250.20">
    <property type="entry name" value="MFS general substrate transporter like domains"/>
    <property type="match status" value="1"/>
</dbReference>
<proteinExistence type="predicted"/>
<feature type="transmembrane region" description="Helical" evidence="7">
    <location>
        <begin position="297"/>
        <end position="313"/>
    </location>
</feature>
<dbReference type="CDD" id="cd17472">
    <property type="entry name" value="MFS_YajR_like"/>
    <property type="match status" value="1"/>
</dbReference>
<dbReference type="PANTHER" id="PTHR23517">
    <property type="entry name" value="RESISTANCE PROTEIN MDTM, PUTATIVE-RELATED-RELATED"/>
    <property type="match status" value="1"/>
</dbReference>
<dbReference type="Pfam" id="PF07690">
    <property type="entry name" value="MFS_1"/>
    <property type="match status" value="1"/>
</dbReference>
<keyword evidence="2" id="KW-0813">Transport</keyword>
<evidence type="ECO:0000256" key="6">
    <source>
        <dbReference type="ARBA" id="ARBA00023136"/>
    </source>
</evidence>
<dbReference type="InterPro" id="IPR020846">
    <property type="entry name" value="MFS_dom"/>
</dbReference>
<name>A0AAV3V419_9ALTE</name>
<feature type="transmembrane region" description="Helical" evidence="7">
    <location>
        <begin position="40"/>
        <end position="62"/>
    </location>
</feature>
<evidence type="ECO:0000256" key="3">
    <source>
        <dbReference type="ARBA" id="ARBA00022475"/>
    </source>
</evidence>
<keyword evidence="6 7" id="KW-0472">Membrane</keyword>
<keyword evidence="3" id="KW-1003">Cell membrane</keyword>
<comment type="subcellular location">
    <subcellularLocation>
        <location evidence="1">Cell membrane</location>
        <topology evidence="1">Multi-pass membrane protein</topology>
    </subcellularLocation>
</comment>
<feature type="transmembrane region" description="Helical" evidence="7">
    <location>
        <begin position="74"/>
        <end position="91"/>
    </location>
</feature>
<feature type="transmembrane region" description="Helical" evidence="7">
    <location>
        <begin position="12"/>
        <end position="34"/>
    </location>
</feature>
<dbReference type="GO" id="GO:0005886">
    <property type="term" value="C:plasma membrane"/>
    <property type="evidence" value="ECO:0007669"/>
    <property type="project" value="UniProtKB-SubCell"/>
</dbReference>
<feature type="transmembrane region" description="Helical" evidence="7">
    <location>
        <begin position="131"/>
        <end position="153"/>
    </location>
</feature>
<evidence type="ECO:0000313" key="9">
    <source>
        <dbReference type="EMBL" id="GAC11818.1"/>
    </source>
</evidence>
<comment type="caution">
    <text evidence="9">The sequence shown here is derived from an EMBL/GenBank/DDBJ whole genome shotgun (WGS) entry which is preliminary data.</text>
</comment>
<feature type="transmembrane region" description="Helical" evidence="7">
    <location>
        <begin position="361"/>
        <end position="379"/>
    </location>
</feature>
<evidence type="ECO:0000256" key="1">
    <source>
        <dbReference type="ARBA" id="ARBA00004651"/>
    </source>
</evidence>
<dbReference type="RefSeq" id="WP_007990955.1">
    <property type="nucleotide sequence ID" value="NZ_BAEM01000050.1"/>
</dbReference>
<evidence type="ECO:0000259" key="8">
    <source>
        <dbReference type="PROSITE" id="PS50850"/>
    </source>
</evidence>
<protein>
    <submittedName>
        <fullName evidence="9">Inner membrane transport protein yajR</fullName>
    </submittedName>
</protein>
<feature type="transmembrane region" description="Helical" evidence="7">
    <location>
        <begin position="218"/>
        <end position="239"/>
    </location>
</feature>
<organism evidence="9 10">
    <name type="scientific">Paraglaciecola chathamensis S18K6</name>
    <dbReference type="NCBI Taxonomy" id="1127672"/>
    <lineage>
        <taxon>Bacteria</taxon>
        <taxon>Pseudomonadati</taxon>
        <taxon>Pseudomonadota</taxon>
        <taxon>Gammaproteobacteria</taxon>
        <taxon>Alteromonadales</taxon>
        <taxon>Alteromonadaceae</taxon>
        <taxon>Paraglaciecola</taxon>
    </lineage>
</organism>
<evidence type="ECO:0000313" key="10">
    <source>
        <dbReference type="Proteomes" id="UP000006320"/>
    </source>
</evidence>
<gene>
    <name evidence="9" type="primary">yajR</name>
    <name evidence="9" type="ORF">GCHA_3888</name>
</gene>
<evidence type="ECO:0000256" key="7">
    <source>
        <dbReference type="SAM" id="Phobius"/>
    </source>
</evidence>
<dbReference type="Proteomes" id="UP000006320">
    <property type="component" value="Unassembled WGS sequence"/>
</dbReference>
<keyword evidence="5 7" id="KW-1133">Transmembrane helix</keyword>
<dbReference type="EMBL" id="BAEM01000050">
    <property type="protein sequence ID" value="GAC11818.1"/>
    <property type="molecule type" value="Genomic_DNA"/>
</dbReference>
<dbReference type="InterPro" id="IPR005829">
    <property type="entry name" value="Sugar_transporter_CS"/>
</dbReference>
<dbReference type="PANTHER" id="PTHR23517:SF2">
    <property type="entry name" value="MULTIDRUG RESISTANCE PROTEIN MDTH"/>
    <property type="match status" value="1"/>
</dbReference>
<dbReference type="InterPro" id="IPR050171">
    <property type="entry name" value="MFS_Transporters"/>
</dbReference>
<feature type="transmembrane region" description="Helical" evidence="7">
    <location>
        <begin position="245"/>
        <end position="266"/>
    </location>
</feature>
<feature type="transmembrane region" description="Helical" evidence="7">
    <location>
        <begin position="334"/>
        <end position="355"/>
    </location>
</feature>
<accession>A0AAV3V419</accession>